<accession>S8BNZ2</accession>
<proteinExistence type="inferred from homology"/>
<dbReference type="InterPro" id="IPR006148">
    <property type="entry name" value="Glc/Gal-6P_isomerase"/>
</dbReference>
<reference evidence="6" key="2">
    <citation type="submission" date="2013-04" db="EMBL/GenBank/DDBJ databases">
        <title>Genomic mechanisms accounting for the adaptation to parasitism in nematode-trapping fungi.</title>
        <authorList>
            <person name="Ahren D.G."/>
        </authorList>
    </citation>
    <scope>NUCLEOTIDE SEQUENCE [LARGE SCALE GENOMIC DNA]</scope>
    <source>
        <strain evidence="6">CBS 200.50</strain>
    </source>
</reference>
<dbReference type="Gene3D" id="3.15.10.10">
    <property type="entry name" value="Bactericidal permeability-increasing protein, domain 1"/>
    <property type="match status" value="1"/>
</dbReference>
<dbReference type="Pfam" id="PF01182">
    <property type="entry name" value="Glucosamine_iso"/>
    <property type="match status" value="1"/>
</dbReference>
<dbReference type="Pfam" id="PF19343">
    <property type="entry name" value="HAM1_N"/>
    <property type="match status" value="2"/>
</dbReference>
<dbReference type="PROSITE" id="PS01161">
    <property type="entry name" value="GLC_GALNAC_ISOMERASE"/>
    <property type="match status" value="1"/>
</dbReference>
<dbReference type="SUPFAM" id="SSF100950">
    <property type="entry name" value="NagB/RpiA/CoA transferase-like"/>
    <property type="match status" value="1"/>
</dbReference>
<dbReference type="InterPro" id="IPR004547">
    <property type="entry name" value="Glucosamine6P_isomerase"/>
</dbReference>
<dbReference type="eggNOG" id="KOG3148">
    <property type="taxonomic scope" value="Eukaryota"/>
</dbReference>
<feature type="domain" description="HAM1-like N-terminal" evidence="4">
    <location>
        <begin position="261"/>
        <end position="406"/>
    </location>
</feature>
<dbReference type="CDD" id="cd01399">
    <property type="entry name" value="GlcN6P_deaminase"/>
    <property type="match status" value="1"/>
</dbReference>
<dbReference type="AlphaFoldDB" id="S8BNZ2"/>
<feature type="domain" description="Glucosamine/galactosamine-6-phosphate isomerase" evidence="3">
    <location>
        <begin position="11"/>
        <end position="220"/>
    </location>
</feature>
<dbReference type="InterPro" id="IPR017943">
    <property type="entry name" value="Bactericidal_perm-incr_a/b_dom"/>
</dbReference>
<evidence type="ECO:0000313" key="6">
    <source>
        <dbReference type="Proteomes" id="UP000015100"/>
    </source>
</evidence>
<dbReference type="SUPFAM" id="SSF55394">
    <property type="entry name" value="Bactericidal permeability-increasing protein, BPI"/>
    <property type="match status" value="1"/>
</dbReference>
<dbReference type="NCBIfam" id="TIGR00502">
    <property type="entry name" value="nagB"/>
    <property type="match status" value="1"/>
</dbReference>
<dbReference type="HOGENOM" id="CLU_013290_0_0_1"/>
<sequence length="957" mass="107181">MSRRLIIRDSKQQTSLWVAEYIVRRINDFRPSKDRPFVLGLPTGSSPELIYANLVDLYKKGRVSFKHVVTFNMDEYVGIPTSHPQSYHSFMFKHLFQHVDIPPSQIHIPSLENCDQYDDLIAKYGGIELFLCGVGSDGHIAFNEPASSLSSRTRIKTLTQDTIVANARFFDGNIDAVPKSAVTVGVKTVLDAREVVLIADGRGKAEAVKQAVEGSIGHTWTVTALQMHPKFIMAVDEAATEELRVKTVKYFKDIESGPQARGYLPSTEQAIILLRKLLSSELLTPDNQHLTYDGRKFIMLNRRLIKQLIELAQTKNSGDEVQNLLWTVKSARLQIDIEALGTAAVDMKAANYKAAYSSLYTITSLLFQNPDFNKLVSDSLTITRQALASGVSTAAESIEQVAEQIEPPDTLIDSIGDVPDSDQPRADEEAKQTLEEIEVTIQKGVKEAAKDTKETMMEAVTPERKAAMKERVRQAVTRLKGYADYNTSVSTITTLLKSYLMAYSAAVGEVVDEVSGDVTPNKALIESGYLFWSFISSFGEQRQWDVLKERLKELLEHRHKDPEFENIIELVADSLRRLLTDPDYLFEDEDEVTKRYQMLKEKLSDNDGRSLGHDVDAVIKQLHKVAISVYNDRGVAQVKDTTLSIMDLVLTSSGEHGFNMNLLSDIGNVLIPKALESIQYIPIPRLTLVSPDIDLLLEPIIFEPGRTINSSSFLPYRVSVVTTNEMDVFKGPNRAKTHLSSSARIKIEGLTFKAEDVGYIMKVHRNWLVNFTDSGIASIRLDEEGIDVHLDLEFTRSSVDELVILKGVHVNLHTFDFTLRRSKFSFLAWLFKPLVKPMIRKLLENSLREAIEDGLRSLNREMVYTRERLRATRIANPHDLTTFVRAVLARWSAPSELPVVVGVDWRAHRANGRAEAPFDGEYAPGSLVSLFEAEAMGAGERVEEGAAGGWKNACFAI</sequence>
<gene>
    <name evidence="5" type="ORF">H072_9550</name>
</gene>
<dbReference type="GO" id="GO:0008289">
    <property type="term" value="F:lipid binding"/>
    <property type="evidence" value="ECO:0007669"/>
    <property type="project" value="InterPro"/>
</dbReference>
<dbReference type="InterPro" id="IPR045967">
    <property type="entry name" value="HAM1-like_N"/>
</dbReference>
<dbReference type="GO" id="GO:0006044">
    <property type="term" value="P:N-acetylglucosamine metabolic process"/>
    <property type="evidence" value="ECO:0007669"/>
    <property type="project" value="InterPro"/>
</dbReference>
<reference evidence="5 6" key="1">
    <citation type="journal article" date="2013" name="PLoS Genet.">
        <title>Genomic mechanisms accounting for the adaptation to parasitism in nematode-trapping fungi.</title>
        <authorList>
            <person name="Meerupati T."/>
            <person name="Andersson K.M."/>
            <person name="Friman E."/>
            <person name="Kumar D."/>
            <person name="Tunlid A."/>
            <person name="Ahren D."/>
        </authorList>
    </citation>
    <scope>NUCLEOTIDE SEQUENCE [LARGE SCALE GENOMIC DNA]</scope>
    <source>
        <strain evidence="5 6">CBS 200.50</strain>
    </source>
</reference>
<dbReference type="InterPro" id="IPR018321">
    <property type="entry name" value="Glucosamine6P_isomerase_CS"/>
</dbReference>
<feature type="domain" description="HAM1-like N-terminal" evidence="4">
    <location>
        <begin position="428"/>
        <end position="794"/>
    </location>
</feature>
<evidence type="ECO:0000256" key="2">
    <source>
        <dbReference type="ARBA" id="ARBA00012680"/>
    </source>
</evidence>
<dbReference type="EMBL" id="AQGS01000814">
    <property type="protein sequence ID" value="EPS36897.1"/>
    <property type="molecule type" value="Genomic_DNA"/>
</dbReference>
<evidence type="ECO:0000313" key="5">
    <source>
        <dbReference type="EMBL" id="EPS36897.1"/>
    </source>
</evidence>
<protein>
    <recommendedName>
        <fullName evidence="2">glucosamine-6-phosphate deaminase</fullName>
        <ecNumber evidence="2">3.5.99.6</ecNumber>
    </recommendedName>
</protein>
<dbReference type="PANTHER" id="PTHR31138:SF4">
    <property type="entry name" value="DUF5923 DOMAIN-CONTAINING PROTEIN"/>
    <property type="match status" value="1"/>
</dbReference>
<dbReference type="Gene3D" id="3.40.50.1360">
    <property type="match status" value="1"/>
</dbReference>
<comment type="similarity">
    <text evidence="1">Belongs to the glucosamine/galactosamine-6-phosphate isomerase family.</text>
</comment>
<evidence type="ECO:0000256" key="1">
    <source>
        <dbReference type="ARBA" id="ARBA00005526"/>
    </source>
</evidence>
<dbReference type="GO" id="GO:0004342">
    <property type="term" value="F:glucosamine-6-phosphate deaminase activity"/>
    <property type="evidence" value="ECO:0007669"/>
    <property type="project" value="UniProtKB-EC"/>
</dbReference>
<dbReference type="PANTHER" id="PTHR31138">
    <property type="entry name" value="CHROMOSOME 19, WHOLE GENOME SHOTGUN SEQUENCE"/>
    <property type="match status" value="1"/>
</dbReference>
<dbReference type="GO" id="GO:0005975">
    <property type="term" value="P:carbohydrate metabolic process"/>
    <property type="evidence" value="ECO:0007669"/>
    <property type="project" value="InterPro"/>
</dbReference>
<dbReference type="EC" id="3.5.99.6" evidence="2"/>
<dbReference type="OMA" id="PRYEDDT"/>
<name>S8BNZ2_DACHA</name>
<dbReference type="InterPro" id="IPR037171">
    <property type="entry name" value="NagB/RpiA_transferase-like"/>
</dbReference>
<dbReference type="OrthoDB" id="5407957at2759"/>
<keyword evidence="6" id="KW-1185">Reference proteome</keyword>
<dbReference type="STRING" id="1284197.S8BNZ2"/>
<evidence type="ECO:0000259" key="4">
    <source>
        <dbReference type="Pfam" id="PF19343"/>
    </source>
</evidence>
<organism evidence="5 6">
    <name type="scientific">Dactylellina haptotyla (strain CBS 200.50)</name>
    <name type="common">Nematode-trapping fungus</name>
    <name type="synonym">Monacrosporium haptotylum</name>
    <dbReference type="NCBI Taxonomy" id="1284197"/>
    <lineage>
        <taxon>Eukaryota</taxon>
        <taxon>Fungi</taxon>
        <taxon>Dikarya</taxon>
        <taxon>Ascomycota</taxon>
        <taxon>Pezizomycotina</taxon>
        <taxon>Orbiliomycetes</taxon>
        <taxon>Orbiliales</taxon>
        <taxon>Orbiliaceae</taxon>
        <taxon>Dactylellina</taxon>
    </lineage>
</organism>
<comment type="caution">
    <text evidence="5">The sequence shown here is derived from an EMBL/GenBank/DDBJ whole genome shotgun (WGS) entry which is preliminary data.</text>
</comment>
<dbReference type="Proteomes" id="UP000015100">
    <property type="component" value="Unassembled WGS sequence"/>
</dbReference>
<evidence type="ECO:0000259" key="3">
    <source>
        <dbReference type="Pfam" id="PF01182"/>
    </source>
</evidence>